<dbReference type="SFLD" id="SFLDS00029">
    <property type="entry name" value="Radical_SAM"/>
    <property type="match status" value="1"/>
</dbReference>
<dbReference type="InterPro" id="IPR010723">
    <property type="entry name" value="HemN_C"/>
</dbReference>
<feature type="domain" description="Radical SAM core" evidence="10">
    <location>
        <begin position="20"/>
        <end position="256"/>
    </location>
</feature>
<dbReference type="EMBL" id="DSQF01000012">
    <property type="protein sequence ID" value="HGZ42972.1"/>
    <property type="molecule type" value="Genomic_DNA"/>
</dbReference>
<evidence type="ECO:0000256" key="6">
    <source>
        <dbReference type="ARBA" id="ARBA00023004"/>
    </source>
</evidence>
<keyword evidence="6 9" id="KW-0408">Iron</keyword>
<dbReference type="PANTHER" id="PTHR13932">
    <property type="entry name" value="COPROPORPHYRINIGEN III OXIDASE"/>
    <property type="match status" value="1"/>
</dbReference>
<dbReference type="SMART" id="SM00729">
    <property type="entry name" value="Elp3"/>
    <property type="match status" value="1"/>
</dbReference>
<accession>A0A832I9G3</accession>
<dbReference type="GO" id="GO:0046872">
    <property type="term" value="F:metal ion binding"/>
    <property type="evidence" value="ECO:0007669"/>
    <property type="project" value="UniProtKB-UniRule"/>
</dbReference>
<protein>
    <recommendedName>
        <fullName evidence="2 9">Heme chaperone HemW</fullName>
    </recommendedName>
</protein>
<gene>
    <name evidence="11" type="primary">hemW</name>
    <name evidence="11" type="ORF">ENR23_06020</name>
</gene>
<evidence type="ECO:0000313" key="11">
    <source>
        <dbReference type="EMBL" id="HGZ42972.1"/>
    </source>
</evidence>
<comment type="function">
    <text evidence="9">Probably acts as a heme chaperone, transferring heme to an unknown acceptor. Binds one molecule of heme per monomer, possibly covalently. Binds 1 [4Fe-4S] cluster. The cluster is coordinated with 3 cysteines and an exchangeable S-adenosyl-L-methionine.</text>
</comment>
<keyword evidence="4 9" id="KW-0949">S-adenosyl-L-methionine</keyword>
<dbReference type="InterPro" id="IPR034505">
    <property type="entry name" value="Coproporphyrinogen-III_oxidase"/>
</dbReference>
<evidence type="ECO:0000256" key="9">
    <source>
        <dbReference type="RuleBase" id="RU364116"/>
    </source>
</evidence>
<evidence type="ECO:0000256" key="4">
    <source>
        <dbReference type="ARBA" id="ARBA00022691"/>
    </source>
</evidence>
<dbReference type="InterPro" id="IPR004559">
    <property type="entry name" value="HemW-like"/>
</dbReference>
<keyword evidence="9" id="KW-0963">Cytoplasm</keyword>
<keyword evidence="7 9" id="KW-0411">Iron-sulfur</keyword>
<evidence type="ECO:0000256" key="1">
    <source>
        <dbReference type="ARBA" id="ARBA00006100"/>
    </source>
</evidence>
<dbReference type="SFLD" id="SFLDG01082">
    <property type="entry name" value="B12-binding_domain_containing"/>
    <property type="match status" value="1"/>
</dbReference>
<proteinExistence type="inferred from homology"/>
<dbReference type="GO" id="GO:0051539">
    <property type="term" value="F:4 iron, 4 sulfur cluster binding"/>
    <property type="evidence" value="ECO:0007669"/>
    <property type="project" value="UniProtKB-UniRule"/>
</dbReference>
<dbReference type="InterPro" id="IPR007197">
    <property type="entry name" value="rSAM"/>
</dbReference>
<evidence type="ECO:0000256" key="3">
    <source>
        <dbReference type="ARBA" id="ARBA00022617"/>
    </source>
</evidence>
<dbReference type="PROSITE" id="PS51918">
    <property type="entry name" value="RADICAL_SAM"/>
    <property type="match status" value="1"/>
</dbReference>
<dbReference type="SFLD" id="SFLDG01065">
    <property type="entry name" value="anaerobic_coproporphyrinogen-I"/>
    <property type="match status" value="1"/>
</dbReference>
<comment type="caution">
    <text evidence="11">The sequence shown here is derived from an EMBL/GenBank/DDBJ whole genome shotgun (WGS) entry which is preliminary data.</text>
</comment>
<comment type="subcellular location">
    <subcellularLocation>
        <location evidence="9">Cytoplasm</location>
    </subcellularLocation>
</comment>
<dbReference type="SFLD" id="SFLDF00562">
    <property type="entry name" value="HemN-like__clustered_with_heat"/>
    <property type="match status" value="1"/>
</dbReference>
<dbReference type="Gene3D" id="3.20.20.70">
    <property type="entry name" value="Aldolase class I"/>
    <property type="match status" value="1"/>
</dbReference>
<keyword evidence="8 9" id="KW-0143">Chaperone</keyword>
<evidence type="ECO:0000256" key="5">
    <source>
        <dbReference type="ARBA" id="ARBA00022723"/>
    </source>
</evidence>
<sequence>MEPPVPPGEVSIPEGPSAAARDAARAGVYVHVPFCAVRCSYCDFATGRLSTGGVARWLDALEREAALRAPEAAGTTFTSVFFGGGTPSALPPEAFRRAARAVRAHFAIDPGAEWTLEANPESVTPARLDAWRAAGANRLSIGMQSAHADELDRLGRAHAPGRPLVAAALARRAGFARLSLDLMFAFPGHDAARFRASVACALGSGAEHLSAYCFIPEAGTPLGNAVLRGEARVPAPETQADLYEALHGWLEAAGLACYETSNFCRPGAEARHNLVYWLRRPYVGLGPSAHGFLGGTRYENPWAFERWAAALERGTRPEARREPETPESAASETLMLGLRLAGGVRAADYAPAAWAAFEARYGAALARAEGARRVERTPWGWRLPRALRFVADDAVAWIEARAGRSLTVAPLGA</sequence>
<comment type="similarity">
    <text evidence="1">Belongs to the anaerobic coproporphyrinogen-III oxidase family. HemW subfamily.</text>
</comment>
<evidence type="ECO:0000259" key="10">
    <source>
        <dbReference type="PROSITE" id="PS51918"/>
    </source>
</evidence>
<organism evidence="11">
    <name type="scientific">Eiseniibacteriota bacterium</name>
    <dbReference type="NCBI Taxonomy" id="2212470"/>
    <lineage>
        <taxon>Bacteria</taxon>
        <taxon>Candidatus Eiseniibacteriota</taxon>
    </lineage>
</organism>
<dbReference type="InterPro" id="IPR006638">
    <property type="entry name" value="Elp3/MiaA/NifB-like_rSAM"/>
</dbReference>
<dbReference type="Pfam" id="PF06969">
    <property type="entry name" value="HemN_C"/>
    <property type="match status" value="1"/>
</dbReference>
<evidence type="ECO:0000256" key="8">
    <source>
        <dbReference type="ARBA" id="ARBA00023186"/>
    </source>
</evidence>
<dbReference type="PANTHER" id="PTHR13932:SF5">
    <property type="entry name" value="RADICAL S-ADENOSYL METHIONINE DOMAIN-CONTAINING PROTEIN 1, MITOCHONDRIAL"/>
    <property type="match status" value="1"/>
</dbReference>
<dbReference type="GO" id="GO:0004109">
    <property type="term" value="F:coproporphyrinogen oxidase activity"/>
    <property type="evidence" value="ECO:0007669"/>
    <property type="project" value="InterPro"/>
</dbReference>
<dbReference type="AlphaFoldDB" id="A0A832I9G3"/>
<dbReference type="Pfam" id="PF04055">
    <property type="entry name" value="Radical_SAM"/>
    <property type="match status" value="1"/>
</dbReference>
<keyword evidence="3 9" id="KW-0349">Heme</keyword>
<reference evidence="11" key="1">
    <citation type="journal article" date="2020" name="mSystems">
        <title>Genome- and Community-Level Interaction Insights into Carbon Utilization and Element Cycling Functions of Hydrothermarchaeota in Hydrothermal Sediment.</title>
        <authorList>
            <person name="Zhou Z."/>
            <person name="Liu Y."/>
            <person name="Xu W."/>
            <person name="Pan J."/>
            <person name="Luo Z.H."/>
            <person name="Li M."/>
        </authorList>
    </citation>
    <scope>NUCLEOTIDE SEQUENCE [LARGE SCALE GENOMIC DNA]</scope>
    <source>
        <strain evidence="11">SpSt-381</strain>
    </source>
</reference>
<evidence type="ECO:0000256" key="2">
    <source>
        <dbReference type="ARBA" id="ARBA00017228"/>
    </source>
</evidence>
<dbReference type="InterPro" id="IPR058240">
    <property type="entry name" value="rSAM_sf"/>
</dbReference>
<dbReference type="GO" id="GO:0006779">
    <property type="term" value="P:porphyrin-containing compound biosynthetic process"/>
    <property type="evidence" value="ECO:0007669"/>
    <property type="project" value="InterPro"/>
</dbReference>
<dbReference type="NCBIfam" id="TIGR00539">
    <property type="entry name" value="hemN_rel"/>
    <property type="match status" value="1"/>
</dbReference>
<keyword evidence="5 9" id="KW-0479">Metal-binding</keyword>
<keyword evidence="9" id="KW-0004">4Fe-4S</keyword>
<dbReference type="InterPro" id="IPR013785">
    <property type="entry name" value="Aldolase_TIM"/>
</dbReference>
<evidence type="ECO:0000256" key="7">
    <source>
        <dbReference type="ARBA" id="ARBA00023014"/>
    </source>
</evidence>
<dbReference type="GO" id="GO:0005737">
    <property type="term" value="C:cytoplasm"/>
    <property type="evidence" value="ECO:0007669"/>
    <property type="project" value="UniProtKB-SubCell"/>
</dbReference>
<dbReference type="SUPFAM" id="SSF102114">
    <property type="entry name" value="Radical SAM enzymes"/>
    <property type="match status" value="1"/>
</dbReference>
<name>A0A832I9G3_UNCEI</name>